<dbReference type="EMBL" id="DTPI01000008">
    <property type="protein sequence ID" value="HGE65818.1"/>
    <property type="molecule type" value="Genomic_DNA"/>
</dbReference>
<keyword evidence="1" id="KW-1133">Transmembrane helix</keyword>
<evidence type="ECO:0000256" key="1">
    <source>
        <dbReference type="SAM" id="Phobius"/>
    </source>
</evidence>
<dbReference type="PIRSF" id="PIRSF004990">
    <property type="entry name" value="UCP004990"/>
    <property type="match status" value="1"/>
</dbReference>
<dbReference type="Pfam" id="PF09889">
    <property type="entry name" value="DUF2116"/>
    <property type="match status" value="1"/>
</dbReference>
<organism evidence="3">
    <name type="scientific">Geoglobus ahangari</name>
    <dbReference type="NCBI Taxonomy" id="113653"/>
    <lineage>
        <taxon>Archaea</taxon>
        <taxon>Methanobacteriati</taxon>
        <taxon>Methanobacteriota</taxon>
        <taxon>Archaeoglobi</taxon>
        <taxon>Archaeoglobales</taxon>
        <taxon>Archaeoglobaceae</taxon>
        <taxon>Geoglobus</taxon>
    </lineage>
</organism>
<evidence type="ECO:0000313" key="3">
    <source>
        <dbReference type="EMBL" id="HGU58802.1"/>
    </source>
</evidence>
<keyword evidence="1" id="KW-0812">Transmembrane</keyword>
<sequence>MPGIVPHRHCIVCGKAIEPEEILCSKECREKFEKEKKKQRNFMIIMFAVLIALFILMIFSG</sequence>
<dbReference type="AlphaFoldDB" id="A0A7C4WJ93"/>
<protein>
    <submittedName>
        <fullName evidence="3">DUF2116 family Zn-ribbon domain-containing protein</fullName>
    </submittedName>
</protein>
<keyword evidence="1" id="KW-0472">Membrane</keyword>
<reference evidence="3" key="1">
    <citation type="journal article" date="2020" name="mSystems">
        <title>Genome- and Community-Level Interaction Insights into Carbon Utilization and Element Cycling Functions of Hydrothermarchaeota in Hydrothermal Sediment.</title>
        <authorList>
            <person name="Zhou Z."/>
            <person name="Liu Y."/>
            <person name="Xu W."/>
            <person name="Pan J."/>
            <person name="Luo Z.H."/>
            <person name="Li M."/>
        </authorList>
    </citation>
    <scope>NUCLEOTIDE SEQUENCE [LARGE SCALE GENOMIC DNA]</scope>
    <source>
        <strain evidence="3">SpSt-62</strain>
        <strain evidence="2">SpSt-97</strain>
    </source>
</reference>
<evidence type="ECO:0000313" key="2">
    <source>
        <dbReference type="EMBL" id="HGE65818.1"/>
    </source>
</evidence>
<gene>
    <name evidence="3" type="ORF">ENT89_01040</name>
    <name evidence="2" type="ORF">ENX77_01615</name>
</gene>
<feature type="transmembrane region" description="Helical" evidence="1">
    <location>
        <begin position="41"/>
        <end position="59"/>
    </location>
</feature>
<dbReference type="InterPro" id="IPR019216">
    <property type="entry name" value="DUF2116_treble_clef"/>
</dbReference>
<name>A0A7C4WJ93_9EURY</name>
<dbReference type="EMBL" id="DTAK01000007">
    <property type="protein sequence ID" value="HGU58802.1"/>
    <property type="molecule type" value="Genomic_DNA"/>
</dbReference>
<comment type="caution">
    <text evidence="3">The sequence shown here is derived from an EMBL/GenBank/DDBJ whole genome shotgun (WGS) entry which is preliminary data.</text>
</comment>
<accession>A0A7C4WJ93</accession>
<proteinExistence type="predicted"/>